<keyword evidence="2" id="KW-1185">Reference proteome</keyword>
<dbReference type="EMBL" id="JARPUR010000002">
    <property type="protein sequence ID" value="KAK4881911.1"/>
    <property type="molecule type" value="Genomic_DNA"/>
</dbReference>
<evidence type="ECO:0000313" key="2">
    <source>
        <dbReference type="Proteomes" id="UP001353858"/>
    </source>
</evidence>
<comment type="caution">
    <text evidence="1">The sequence shown here is derived from an EMBL/GenBank/DDBJ whole genome shotgun (WGS) entry which is preliminary data.</text>
</comment>
<dbReference type="Proteomes" id="UP001353858">
    <property type="component" value="Unassembled WGS sequence"/>
</dbReference>
<sequence length="76" mass="8791">MLPMFCTSLTRRDGKSVESCLNMWEEALMVVPEDAWANCVRHCEQIIEDWWKREVAFDDGDVAPLIINLNDDSDSE</sequence>
<evidence type="ECO:0000313" key="1">
    <source>
        <dbReference type="EMBL" id="KAK4881911.1"/>
    </source>
</evidence>
<reference evidence="2" key="1">
    <citation type="submission" date="2023-01" db="EMBL/GenBank/DDBJ databases">
        <title>Key to firefly adult light organ development and bioluminescence: homeobox transcription factors regulate luciferase expression and transportation to peroxisome.</title>
        <authorList>
            <person name="Fu X."/>
        </authorList>
    </citation>
    <scope>NUCLEOTIDE SEQUENCE [LARGE SCALE GENOMIC DNA]</scope>
</reference>
<gene>
    <name evidence="1" type="ORF">RN001_005230</name>
</gene>
<protein>
    <submittedName>
        <fullName evidence="1">Uncharacterized protein</fullName>
    </submittedName>
</protein>
<dbReference type="AlphaFoldDB" id="A0AAN7SAG8"/>
<proteinExistence type="predicted"/>
<accession>A0AAN7SAG8</accession>
<name>A0AAN7SAG8_9COLE</name>
<organism evidence="1 2">
    <name type="scientific">Aquatica leii</name>
    <dbReference type="NCBI Taxonomy" id="1421715"/>
    <lineage>
        <taxon>Eukaryota</taxon>
        <taxon>Metazoa</taxon>
        <taxon>Ecdysozoa</taxon>
        <taxon>Arthropoda</taxon>
        <taxon>Hexapoda</taxon>
        <taxon>Insecta</taxon>
        <taxon>Pterygota</taxon>
        <taxon>Neoptera</taxon>
        <taxon>Endopterygota</taxon>
        <taxon>Coleoptera</taxon>
        <taxon>Polyphaga</taxon>
        <taxon>Elateriformia</taxon>
        <taxon>Elateroidea</taxon>
        <taxon>Lampyridae</taxon>
        <taxon>Luciolinae</taxon>
        <taxon>Aquatica</taxon>
    </lineage>
</organism>